<protein>
    <submittedName>
        <fullName evidence="1">Uncharacterized protein</fullName>
    </submittedName>
</protein>
<accession>A0AAN7TXF2</accession>
<dbReference type="AlphaFoldDB" id="A0AAN7TXF2"/>
<evidence type="ECO:0000313" key="1">
    <source>
        <dbReference type="EMBL" id="KAK5581654.1"/>
    </source>
</evidence>
<organism evidence="1 2">
    <name type="scientific">Dictyostelium firmibasis</name>
    <dbReference type="NCBI Taxonomy" id="79012"/>
    <lineage>
        <taxon>Eukaryota</taxon>
        <taxon>Amoebozoa</taxon>
        <taxon>Evosea</taxon>
        <taxon>Eumycetozoa</taxon>
        <taxon>Dictyostelia</taxon>
        <taxon>Dictyosteliales</taxon>
        <taxon>Dictyosteliaceae</taxon>
        <taxon>Dictyostelium</taxon>
    </lineage>
</organism>
<name>A0AAN7TXF2_9MYCE</name>
<gene>
    <name evidence="1" type="ORF">RB653_001691</name>
</gene>
<sequence length="370" mass="43938">MTLVSDEKQPLAPIIFPYVAPYLIYKLKFLNILELSLLSKQCFKVIRNLITNNSKELKIVLGDYQQLKEYIQLSFIYSLSYSNYEFKLIQYKDIEYISLFKNFSGQYYYSHVINVDENNDCKEYLLSYCPKLKNIHWKVGVLFLKFTENLIDYTDNGLFSFDCLTIIIDIKSLPYSDSNEKISLQYINTHTLQTENVFTFKFIENYNPRKLIINDDNVNLFYDNIFKLPTLKLEKLEFKRYIVGSSSLLEYCLKCLNDNNINNQPINISNLKSLHFDIICQLNDDNDQNYNTSLTKEIQSIKQIILKQINNKRNNNKTSNLKKLKITFNFTFLKEHNNNNQYLNELITFKNFIDSINHYDYLIVIIIKIK</sequence>
<reference evidence="1 2" key="1">
    <citation type="submission" date="2023-11" db="EMBL/GenBank/DDBJ databases">
        <title>Dfirmibasis_genome.</title>
        <authorList>
            <person name="Edelbroek B."/>
            <person name="Kjellin J."/>
            <person name="Jerlstrom-Hultqvist J."/>
            <person name="Soderbom F."/>
        </authorList>
    </citation>
    <scope>NUCLEOTIDE SEQUENCE [LARGE SCALE GENOMIC DNA]</scope>
    <source>
        <strain evidence="1 2">TNS-C-14</strain>
    </source>
</reference>
<dbReference type="EMBL" id="JAVFKY010000002">
    <property type="protein sequence ID" value="KAK5581654.1"/>
    <property type="molecule type" value="Genomic_DNA"/>
</dbReference>
<evidence type="ECO:0000313" key="2">
    <source>
        <dbReference type="Proteomes" id="UP001344447"/>
    </source>
</evidence>
<proteinExistence type="predicted"/>
<comment type="caution">
    <text evidence="1">The sequence shown here is derived from an EMBL/GenBank/DDBJ whole genome shotgun (WGS) entry which is preliminary data.</text>
</comment>
<keyword evidence="2" id="KW-1185">Reference proteome</keyword>
<dbReference type="Proteomes" id="UP001344447">
    <property type="component" value="Unassembled WGS sequence"/>
</dbReference>